<feature type="coiled-coil region" evidence="10">
    <location>
        <begin position="328"/>
        <end position="399"/>
    </location>
</feature>
<evidence type="ECO:0000256" key="10">
    <source>
        <dbReference type="SAM" id="Coils"/>
    </source>
</evidence>
<keyword evidence="7" id="KW-0067">ATP-binding</keyword>
<dbReference type="GeneID" id="106769164"/>
<dbReference type="FunFam" id="3.40.50.300:FF:001301">
    <property type="entry name" value="Structural maintenance of chromosomes 5"/>
    <property type="match status" value="1"/>
</dbReference>
<reference evidence="13" key="2">
    <citation type="submission" date="2025-08" db="UniProtKB">
        <authorList>
            <consortium name="RefSeq"/>
        </authorList>
    </citation>
    <scope>IDENTIFICATION</scope>
    <source>
        <tissue evidence="13">Leaf</tissue>
    </source>
</reference>
<dbReference type="SUPFAM" id="SSF52540">
    <property type="entry name" value="P-loop containing nucleoside triphosphate hydrolases"/>
    <property type="match status" value="2"/>
</dbReference>
<dbReference type="AlphaFoldDB" id="A0A1S3UVU3"/>
<dbReference type="PANTHER" id="PTHR45916:SF1">
    <property type="entry name" value="STRUCTURAL MAINTENANCE OF CHROMOSOMES PROTEIN 5"/>
    <property type="match status" value="1"/>
</dbReference>
<dbReference type="GO" id="GO:0003697">
    <property type="term" value="F:single-stranded DNA binding"/>
    <property type="evidence" value="ECO:0007669"/>
    <property type="project" value="TreeGrafter"/>
</dbReference>
<dbReference type="Gene3D" id="3.40.50.300">
    <property type="entry name" value="P-loop containing nucleotide triphosphate hydrolases"/>
    <property type="match status" value="2"/>
</dbReference>
<evidence type="ECO:0000259" key="11">
    <source>
        <dbReference type="Pfam" id="PF02463"/>
    </source>
</evidence>
<dbReference type="GO" id="GO:0051276">
    <property type="term" value="P:chromosome organization"/>
    <property type="evidence" value="ECO:0007669"/>
    <property type="project" value="UniProtKB-ARBA"/>
</dbReference>
<dbReference type="Pfam" id="PF02463">
    <property type="entry name" value="SMC_N"/>
    <property type="match status" value="1"/>
</dbReference>
<evidence type="ECO:0000256" key="5">
    <source>
        <dbReference type="ARBA" id="ARBA00022454"/>
    </source>
</evidence>
<dbReference type="GO" id="GO:0000724">
    <property type="term" value="P:double-strand break repair via homologous recombination"/>
    <property type="evidence" value="ECO:0007669"/>
    <property type="project" value="TreeGrafter"/>
</dbReference>
<dbReference type="InterPro" id="IPR027417">
    <property type="entry name" value="P-loop_NTPase"/>
</dbReference>
<evidence type="ECO:0000256" key="4">
    <source>
        <dbReference type="ARBA" id="ARBA00018687"/>
    </source>
</evidence>
<dbReference type="GO" id="GO:0005634">
    <property type="term" value="C:nucleus"/>
    <property type="evidence" value="ECO:0007669"/>
    <property type="project" value="UniProtKB-SubCell"/>
</dbReference>
<proteinExistence type="inferred from homology"/>
<reference evidence="12" key="1">
    <citation type="journal article" date="2014" name="Nat. Commun.">
        <title>Genome sequence of mungbean and insights into evolution within Vigna species.</title>
        <authorList>
            <person name="Kang Y.J."/>
            <person name="Kim S.K."/>
            <person name="Kim M.Y."/>
            <person name="Lestari P."/>
            <person name="Kim K.H."/>
            <person name="Ha B.K."/>
            <person name="Jun T.H."/>
            <person name="Hwang W.J."/>
            <person name="Lee T."/>
            <person name="Lee J."/>
            <person name="Shim S."/>
            <person name="Yoon M.Y."/>
            <person name="Jang Y.E."/>
            <person name="Han K.S."/>
            <person name="Taeprayoon P."/>
            <person name="Yoon N."/>
            <person name="Somta P."/>
            <person name="Tanya P."/>
            <person name="Kim K.S."/>
            <person name="Gwag J.G."/>
            <person name="Moon J.K."/>
            <person name="Lee Y.H."/>
            <person name="Park B.S."/>
            <person name="Bombarely A."/>
            <person name="Doyle J.J."/>
            <person name="Jackson S.A."/>
            <person name="Schafleitner R."/>
            <person name="Srinives P."/>
            <person name="Varshney R.K."/>
            <person name="Lee S.H."/>
        </authorList>
    </citation>
    <scope>NUCLEOTIDE SEQUENCE [LARGE SCALE GENOMIC DNA]</scope>
    <source>
        <strain evidence="12">cv. VC1973A</strain>
    </source>
</reference>
<feature type="coiled-coil region" evidence="10">
    <location>
        <begin position="194"/>
        <end position="278"/>
    </location>
</feature>
<keyword evidence="12" id="KW-1185">Reference proteome</keyword>
<keyword evidence="6" id="KW-0547">Nucleotide-binding</keyword>
<dbReference type="GO" id="GO:0005524">
    <property type="term" value="F:ATP binding"/>
    <property type="evidence" value="ECO:0007669"/>
    <property type="project" value="UniProtKB-KW"/>
</dbReference>
<sequence>MSDSRAPKRPKITRGDDDYMPGNILEIELCNFMTFDYLKCKPGPRLNLVIGPNGSGKSSLVCAIALGLCGEPQLLGRATSIGAYVKRGEESGYIKITLRGDHRNEHISVMRKISTNNKSEWLLNGSVVSKKDVAETIQRFNIQVNNLTQFLPQDRVCEFAKLTPIQLLEETEKAVGDPQLPEQHRTLVDKSRSLKHIELSLERNEGTLKQLKERNAELETDVERVRQRDELLAKAESMKKKLPWLKYDMKQAEYREVKERENDAAKALEEAAKLLNDLKEPIMKQKEEKASLDAKCKRVSRIVNENAKKRIELMEEEHKLDVELQGKYKEMEELRRQEETRQQKLVKAREELAIAEDELENLPSYVPPKDELQRLKAEIGELDYAANQVRQNKSQAENEIKRKKSFMMQNKERLMEMDNKSTKCLHVLQRSGAEKIFEAYKWVQEHQHEFNKEVYGPVLVEVNVSNKVHAAYLEGQVAHYTWKSFITQDSGDRDLLVKHLQFFDVPVLNYTGDGGHQREPFEISEDKRALGIYSRLDQIFDAPIAVKEYIGSKETDQNADEVPRLGIVNLWTPENHYRWSKSRYGNHVSTVVEQVERPQLLLNNLNVGEIEKLRSQQKELEEVVANLEECVKKFQDEERSLVNQAANLRKEWEGISITVQNERKKRQTLISRIDQRKGLLKVMEERDDLDTEIAKLVHQASKYNIQRFRNAMEIKDLLVEAVSYRRTFIEQRMAFIEFDAKTGEMDANLKQHENVAVQASLHFENCKKESENCRQKLTDSLKYAKSIAQLTPELKKEFLEMPTTIEELEAAIQDTTAQANSILFVNHNILEQYKDRQWQIEDLAAKLEADRQESTRCLAELNDIKGKWLPTLRNLVAKINETFSFNFQEMAVAGEVSLDEHDKDFDQFGILIKVKFRENGQLKVLSAHHQSGGERSVSTIVYLVSLQDLTNCPFRVVDEINQGMDPINERKMFQQLVRAASKPNTPQCFLLTPKLLPDLQYSEACSILNVMNGPWIEEPSKVWTTGDRWSIITGLVGNTLC</sequence>
<comment type="similarity">
    <text evidence="3">Belongs to the SMC family. SMC5 subfamily.</text>
</comment>
<evidence type="ECO:0000256" key="3">
    <source>
        <dbReference type="ARBA" id="ARBA00010171"/>
    </source>
</evidence>
<evidence type="ECO:0000313" key="12">
    <source>
        <dbReference type="Proteomes" id="UP000087766"/>
    </source>
</evidence>
<dbReference type="GO" id="GO:0030915">
    <property type="term" value="C:Smc5-Smc6 complex"/>
    <property type="evidence" value="ECO:0007669"/>
    <property type="project" value="TreeGrafter"/>
</dbReference>
<dbReference type="Proteomes" id="UP000087766">
    <property type="component" value="Chromosome 7"/>
</dbReference>
<evidence type="ECO:0000256" key="2">
    <source>
        <dbReference type="ARBA" id="ARBA00004286"/>
    </source>
</evidence>
<evidence type="ECO:0000313" key="13">
    <source>
        <dbReference type="RefSeq" id="XP_014510150.1"/>
    </source>
</evidence>
<evidence type="ECO:0000256" key="7">
    <source>
        <dbReference type="ARBA" id="ARBA00022840"/>
    </source>
</evidence>
<dbReference type="OrthoDB" id="10254973at2759"/>
<dbReference type="InterPro" id="IPR003395">
    <property type="entry name" value="RecF/RecN/SMC_N"/>
</dbReference>
<keyword evidence="9" id="KW-0539">Nucleus</keyword>
<accession>A0A1S3UVU3</accession>
<protein>
    <recommendedName>
        <fullName evidence="4">Structural maintenance of chromosomes protein 5</fullName>
    </recommendedName>
</protein>
<organism evidence="12 13">
    <name type="scientific">Vigna radiata var. radiata</name>
    <name type="common">Mung bean</name>
    <name type="synonym">Phaseolus aureus</name>
    <dbReference type="NCBI Taxonomy" id="3916"/>
    <lineage>
        <taxon>Eukaryota</taxon>
        <taxon>Viridiplantae</taxon>
        <taxon>Streptophyta</taxon>
        <taxon>Embryophyta</taxon>
        <taxon>Tracheophyta</taxon>
        <taxon>Spermatophyta</taxon>
        <taxon>Magnoliopsida</taxon>
        <taxon>eudicotyledons</taxon>
        <taxon>Gunneridae</taxon>
        <taxon>Pentapetalae</taxon>
        <taxon>rosids</taxon>
        <taxon>fabids</taxon>
        <taxon>Fabales</taxon>
        <taxon>Fabaceae</taxon>
        <taxon>Papilionoideae</taxon>
        <taxon>50 kb inversion clade</taxon>
        <taxon>NPAAA clade</taxon>
        <taxon>indigoferoid/millettioid clade</taxon>
        <taxon>Phaseoleae</taxon>
        <taxon>Vigna</taxon>
    </lineage>
</organism>
<evidence type="ECO:0000256" key="9">
    <source>
        <dbReference type="ARBA" id="ARBA00023242"/>
    </source>
</evidence>
<name>A0A1S3UVU3_VIGRR</name>
<evidence type="ECO:0000256" key="6">
    <source>
        <dbReference type="ARBA" id="ARBA00022741"/>
    </source>
</evidence>
<feature type="coiled-coil region" evidence="10">
    <location>
        <begin position="610"/>
        <end position="651"/>
    </location>
</feature>
<keyword evidence="5" id="KW-0158">Chromosome</keyword>
<evidence type="ECO:0000256" key="8">
    <source>
        <dbReference type="ARBA" id="ARBA00023054"/>
    </source>
</evidence>
<comment type="subcellular location">
    <subcellularLocation>
        <location evidence="2">Chromosome</location>
    </subcellularLocation>
    <subcellularLocation>
        <location evidence="1">Nucleus</location>
    </subcellularLocation>
</comment>
<gene>
    <name evidence="13" type="primary">LOC106769164</name>
</gene>
<dbReference type="PANTHER" id="PTHR45916">
    <property type="entry name" value="STRUCTURAL MAINTENANCE OF CHROMOSOMES PROTEIN 5"/>
    <property type="match status" value="1"/>
</dbReference>
<keyword evidence="8 10" id="KW-0175">Coiled coil</keyword>
<evidence type="ECO:0000256" key="1">
    <source>
        <dbReference type="ARBA" id="ARBA00004123"/>
    </source>
</evidence>
<dbReference type="RefSeq" id="XP_014510150.1">
    <property type="nucleotide sequence ID" value="XM_014654664.2"/>
</dbReference>
<feature type="domain" description="RecF/RecN/SMC N-terminal" evidence="11">
    <location>
        <begin position="25"/>
        <end position="981"/>
    </location>
</feature>